<protein>
    <submittedName>
        <fullName evidence="4">Uncharacterized protein</fullName>
    </submittedName>
</protein>
<dbReference type="Gene3D" id="3.40.50.720">
    <property type="entry name" value="NAD(P)-binding Rossmann-like Domain"/>
    <property type="match status" value="1"/>
</dbReference>
<comment type="similarity">
    <text evidence="1">Belongs to the short-chain dehydrogenases/reductases (SDR) family.</text>
</comment>
<dbReference type="InterPro" id="IPR002347">
    <property type="entry name" value="SDR_fam"/>
</dbReference>
<dbReference type="EMBL" id="JAXOVC010000005">
    <property type="protein sequence ID" value="KAK4502037.1"/>
    <property type="molecule type" value="Genomic_DNA"/>
</dbReference>
<keyword evidence="2" id="KW-0521">NADP</keyword>
<sequence>MGVTFSQFFPPRPTLTEVNLPSQKGRVFIVTGGASGVGFELCKILYQAGGKVYLAGRSPRGARLAATRIKAIVCDDPGEFNFLYLDLQDLKTIRPAVEAFTAAESRLDVLFNNAGVFKPPQGSVSAQGHELQIATNCLGPYLFTQLLMPILASTAQSSPSAAVRIVWTSTLLVDMSAPTGGGITAETLSKVMITDPSTNYTTSKTGNWFLAKFFSDQLSKHGILSITQNPGNLATQSLRHLHWIMPYLMAPLSHDPKFGAYTELYAGISNDLSLEDGGSYIIPWGRKHPSPRADILNAMKSEGEGRSGAVQLFIDWCDKLTEEFR</sequence>
<dbReference type="PANTHER" id="PTHR24320">
    <property type="entry name" value="RETINOL DEHYDROGENASE"/>
    <property type="match status" value="1"/>
</dbReference>
<evidence type="ECO:0000256" key="2">
    <source>
        <dbReference type="ARBA" id="ARBA00022857"/>
    </source>
</evidence>
<dbReference type="InterPro" id="IPR036291">
    <property type="entry name" value="NAD(P)-bd_dom_sf"/>
</dbReference>
<evidence type="ECO:0000256" key="1">
    <source>
        <dbReference type="ARBA" id="ARBA00006484"/>
    </source>
</evidence>
<gene>
    <name evidence="4" type="ORF">PRZ48_007848</name>
</gene>
<dbReference type="SUPFAM" id="SSF51735">
    <property type="entry name" value="NAD(P)-binding Rossmann-fold domains"/>
    <property type="match status" value="1"/>
</dbReference>
<evidence type="ECO:0000256" key="3">
    <source>
        <dbReference type="ARBA" id="ARBA00023002"/>
    </source>
</evidence>
<proteinExistence type="inferred from homology"/>
<keyword evidence="5" id="KW-1185">Reference proteome</keyword>
<dbReference type="PRINTS" id="PR00081">
    <property type="entry name" value="GDHRDH"/>
</dbReference>
<dbReference type="PANTHER" id="PTHR24320:SF236">
    <property type="entry name" value="SHORT-CHAIN DEHYDROGENASE-RELATED"/>
    <property type="match status" value="1"/>
</dbReference>
<evidence type="ECO:0000313" key="4">
    <source>
        <dbReference type="EMBL" id="KAK4502037.1"/>
    </source>
</evidence>
<dbReference type="Pfam" id="PF00106">
    <property type="entry name" value="adh_short"/>
    <property type="match status" value="1"/>
</dbReference>
<keyword evidence="3" id="KW-0560">Oxidoreductase</keyword>
<comment type="caution">
    <text evidence="4">The sequence shown here is derived from an EMBL/GenBank/DDBJ whole genome shotgun (WGS) entry which is preliminary data.</text>
</comment>
<evidence type="ECO:0000313" key="5">
    <source>
        <dbReference type="Proteomes" id="UP001305779"/>
    </source>
</evidence>
<reference evidence="4 5" key="1">
    <citation type="journal article" date="2023" name="G3 (Bethesda)">
        <title>A chromosome-level genome assembly of Zasmidium syzygii isolated from banana leaves.</title>
        <authorList>
            <person name="van Westerhoven A.C."/>
            <person name="Mehrabi R."/>
            <person name="Talebi R."/>
            <person name="Steentjes M.B.F."/>
            <person name="Corcolon B."/>
            <person name="Chong P.A."/>
            <person name="Kema G.H.J."/>
            <person name="Seidl M.F."/>
        </authorList>
    </citation>
    <scope>NUCLEOTIDE SEQUENCE [LARGE SCALE GENOMIC DNA]</scope>
    <source>
        <strain evidence="4 5">P124</strain>
    </source>
</reference>
<organism evidence="4 5">
    <name type="scientific">Zasmidium cellare</name>
    <name type="common">Wine cellar mold</name>
    <name type="synonym">Racodium cellare</name>
    <dbReference type="NCBI Taxonomy" id="395010"/>
    <lineage>
        <taxon>Eukaryota</taxon>
        <taxon>Fungi</taxon>
        <taxon>Dikarya</taxon>
        <taxon>Ascomycota</taxon>
        <taxon>Pezizomycotina</taxon>
        <taxon>Dothideomycetes</taxon>
        <taxon>Dothideomycetidae</taxon>
        <taxon>Mycosphaerellales</taxon>
        <taxon>Mycosphaerellaceae</taxon>
        <taxon>Zasmidium</taxon>
    </lineage>
</organism>
<accession>A0ABR0EKF1</accession>
<name>A0ABR0EKF1_ZASCE</name>
<dbReference type="Proteomes" id="UP001305779">
    <property type="component" value="Unassembled WGS sequence"/>
</dbReference>